<sequence length="305" mass="33607">MRCFYSSDLDLDLPANHPFPKDKFSASRDMLLQNGILKPEEIIDVTQTDLHVLKRVHEGEYLSKIYHGALDRKEQIALGLPVNAKLFARCATEAEATRQTCHAALAEGVAVCLAGGTHHAFKGRGEAFCVFNDVAIAIRDLQEKQPGIRIMVVDTDAAQGNGTNSLLSDDPRVFTYSIHVGQTTGTKTKFNGNMDVETVRYVEGDMYLKQLFNTLAGALDVFNPDLVIWVAGADNHSNDLLGNMMLTVADMQRRDDVIIRAFIKNRIPLAILYGGGYNRQPDLTAKLHRNTVASAKKIASEYGKG</sequence>
<dbReference type="Gene3D" id="3.40.800.20">
    <property type="entry name" value="Histone deacetylase domain"/>
    <property type="match status" value="1"/>
</dbReference>
<organism evidence="4">
    <name type="scientific">Oceaniferula spumae</name>
    <dbReference type="NCBI Taxonomy" id="2979115"/>
    <lineage>
        <taxon>Bacteria</taxon>
        <taxon>Pseudomonadati</taxon>
        <taxon>Verrucomicrobiota</taxon>
        <taxon>Verrucomicrobiia</taxon>
        <taxon>Verrucomicrobiales</taxon>
        <taxon>Verrucomicrobiaceae</taxon>
        <taxon>Oceaniferula</taxon>
    </lineage>
</organism>
<dbReference type="KEGG" id="osu:NT6N_29570"/>
<name>A0AAT9FPM3_9BACT</name>
<comment type="similarity">
    <text evidence="1">Belongs to the histone deacetylase family.</text>
</comment>
<dbReference type="AlphaFoldDB" id="A0AAT9FPM3"/>
<keyword evidence="2" id="KW-0378">Hydrolase</keyword>
<protein>
    <submittedName>
        <fullName evidence="4">Histone deacetylase</fullName>
    </submittedName>
</protein>
<feature type="domain" description="Histone deacetylase" evidence="3">
    <location>
        <begin position="17"/>
        <end position="280"/>
    </location>
</feature>
<proteinExistence type="inferred from homology"/>
<dbReference type="GO" id="GO:0004407">
    <property type="term" value="F:histone deacetylase activity"/>
    <property type="evidence" value="ECO:0007669"/>
    <property type="project" value="InterPro"/>
</dbReference>
<dbReference type="PANTHER" id="PTHR10625">
    <property type="entry name" value="HISTONE DEACETYLASE HDAC1-RELATED"/>
    <property type="match status" value="1"/>
</dbReference>
<dbReference type="GO" id="GO:0016787">
    <property type="term" value="F:hydrolase activity"/>
    <property type="evidence" value="ECO:0007669"/>
    <property type="project" value="UniProtKB-KW"/>
</dbReference>
<reference evidence="4" key="1">
    <citation type="submission" date="2024-07" db="EMBL/GenBank/DDBJ databases">
        <title>Complete genome sequence of Verrucomicrobiaceae bacterium NT6N.</title>
        <authorList>
            <person name="Huang C."/>
            <person name="Takami H."/>
            <person name="Hamasaki K."/>
        </authorList>
    </citation>
    <scope>NUCLEOTIDE SEQUENCE</scope>
    <source>
        <strain evidence="4">NT6N</strain>
    </source>
</reference>
<dbReference type="GO" id="GO:0040029">
    <property type="term" value="P:epigenetic regulation of gene expression"/>
    <property type="evidence" value="ECO:0007669"/>
    <property type="project" value="TreeGrafter"/>
</dbReference>
<dbReference type="EMBL" id="AP026866">
    <property type="protein sequence ID" value="BDS07917.1"/>
    <property type="molecule type" value="Genomic_DNA"/>
</dbReference>
<dbReference type="InterPro" id="IPR023801">
    <property type="entry name" value="His_deacetylse_dom"/>
</dbReference>
<dbReference type="SUPFAM" id="SSF52768">
    <property type="entry name" value="Arginase/deacetylase"/>
    <property type="match status" value="1"/>
</dbReference>
<gene>
    <name evidence="4" type="ORF">NT6N_29570</name>
</gene>
<dbReference type="InterPro" id="IPR037138">
    <property type="entry name" value="His_deacetylse_dom_sf"/>
</dbReference>
<accession>A0AAT9FPM3</accession>
<dbReference type="InterPro" id="IPR044150">
    <property type="entry name" value="HDAC_classIV"/>
</dbReference>
<evidence type="ECO:0000256" key="2">
    <source>
        <dbReference type="ARBA" id="ARBA00022801"/>
    </source>
</evidence>
<dbReference type="Pfam" id="PF00850">
    <property type="entry name" value="Hist_deacetyl"/>
    <property type="match status" value="1"/>
</dbReference>
<evidence type="ECO:0000256" key="1">
    <source>
        <dbReference type="ARBA" id="ARBA00005947"/>
    </source>
</evidence>
<dbReference type="InterPro" id="IPR023696">
    <property type="entry name" value="Ureohydrolase_dom_sf"/>
</dbReference>
<dbReference type="PRINTS" id="PR01270">
    <property type="entry name" value="HDASUPER"/>
</dbReference>
<dbReference type="CDD" id="cd09993">
    <property type="entry name" value="HDAC_classIV"/>
    <property type="match status" value="1"/>
</dbReference>
<evidence type="ECO:0000313" key="4">
    <source>
        <dbReference type="EMBL" id="BDS07917.1"/>
    </source>
</evidence>
<evidence type="ECO:0000259" key="3">
    <source>
        <dbReference type="Pfam" id="PF00850"/>
    </source>
</evidence>
<dbReference type="InterPro" id="IPR000286">
    <property type="entry name" value="HDACs"/>
</dbReference>
<dbReference type="PANTHER" id="PTHR10625:SF19">
    <property type="entry name" value="HISTONE DEACETYLASE 12"/>
    <property type="match status" value="1"/>
</dbReference>